<feature type="chain" id="PRO_5042272785" evidence="5">
    <location>
        <begin position="17"/>
        <end position="913"/>
    </location>
</feature>
<dbReference type="PANTHER" id="PTHR45418">
    <property type="entry name" value="CANCER/TESTIS ANTIGEN 55"/>
    <property type="match status" value="1"/>
</dbReference>
<keyword evidence="5" id="KW-0732">Signal</keyword>
<dbReference type="InterPro" id="IPR026122">
    <property type="entry name" value="MOV-10/SDE3_DEXXQ/H-box"/>
</dbReference>
<evidence type="ECO:0000256" key="2">
    <source>
        <dbReference type="ARBA" id="ARBA00022490"/>
    </source>
</evidence>
<evidence type="ECO:0000313" key="8">
    <source>
        <dbReference type="EMBL" id="KAK1921912.1"/>
    </source>
</evidence>
<sequence length="913" mass="101246">MAFVLFLMSSISYVPPEPPLGFINLHWRAIVPPSLSTSHPTVHLPNVPLTPPHPADRSPSSARSASQSTRSNVSTSATLVTAGEDETPLDHAKNGTRLDRFATAYVPHWLQTLPPPTFTATIPPSPPFPPLGYNPSLLSPIVEVGSIPLATIHPSILSLPCPVSHLGPLESTKAVSNPTYYAEHFSVLLSLHLRQQTIEMDQALIYNVPLHVSPRSDHIYRIHIPGIREDTPRLAIGDRLLFRGLYLDWKAPSLAAVEGEIVGMIKSQGYVFVRSPNLEELDKSLPRLNTPTVRIETPTIDAGSGHSASPERGVDARPACFQIRFLVNSSAACVMQDAVRTLSYALRNEHTASRKWLFPIVSDVPQEPATPRDLAWVDADLNEQQKDAVSAVVNRRHRVPFLVSGPPGTGKTKTLVESVHQILLTNPYASVLVCAPSNPAADTIARRLAKHMAPGDMLRLNAPNRTFAEVPDDLLLHSYIQDSAFALPPVQQLLRYRVVVTTCLDANILNEAKVNNWNMMGMECEVHKALHPRSHNVHPMFPHWTHLLIDEAAQASEPEALVPISVVLPYPIHVDCPMIDITVVLCGDVYQLGPVISSQEAREAGLDMSLLERLSEREVYKNHPLSRKNLHKRGLEVDYPAPFVNLLQNYRSIASILMVPAALFYEDSLVASAQDVRLVKWSQLPNPTIPILFAGCESEEDWIDEGASWYNTGEIDRTLALVQSILVEIPEITQKEIAVITPWREQVWKMRAALRTAGYGGVDVGNVETYQGGEFRVTIVSCVRSRERFLESDKNANMGLFNEPKRFNVAITRAKELLVIVGNANLLKLDPYWNGFLQIALRNNLYVGPPVQLVRTEAYLSRIEWAVSSFMSSCLAGLADALRAQLRSERGMDVEDQTMFLSDAVARQTLRDE</sequence>
<dbReference type="Gene3D" id="3.40.50.300">
    <property type="entry name" value="P-loop containing nucleotide triphosphate hydrolases"/>
    <property type="match status" value="2"/>
</dbReference>
<comment type="subcellular location">
    <subcellularLocation>
        <location evidence="1">Cytoplasm</location>
    </subcellularLocation>
</comment>
<keyword evidence="2" id="KW-0963">Cytoplasm</keyword>
<dbReference type="GO" id="GO:0016787">
    <property type="term" value="F:hydrolase activity"/>
    <property type="evidence" value="ECO:0007669"/>
    <property type="project" value="UniProtKB-KW"/>
</dbReference>
<dbReference type="SUPFAM" id="SSF52540">
    <property type="entry name" value="P-loop containing nucleoside triphosphate hydrolases"/>
    <property type="match status" value="1"/>
</dbReference>
<dbReference type="GO" id="GO:0005737">
    <property type="term" value="C:cytoplasm"/>
    <property type="evidence" value="ECO:0007669"/>
    <property type="project" value="UniProtKB-SubCell"/>
</dbReference>
<dbReference type="CDD" id="cd18038">
    <property type="entry name" value="DEXXQc_Helz-like"/>
    <property type="match status" value="1"/>
</dbReference>
<keyword evidence="9" id="KW-1185">Reference proteome</keyword>
<comment type="caution">
    <text evidence="8">The sequence shown here is derived from an EMBL/GenBank/DDBJ whole genome shotgun (WGS) entry which is preliminary data.</text>
</comment>
<dbReference type="GO" id="GO:0032574">
    <property type="term" value="F:5'-3' RNA helicase activity"/>
    <property type="evidence" value="ECO:0007669"/>
    <property type="project" value="InterPro"/>
</dbReference>
<dbReference type="GO" id="GO:0003723">
    <property type="term" value="F:RNA binding"/>
    <property type="evidence" value="ECO:0007669"/>
    <property type="project" value="InterPro"/>
</dbReference>
<gene>
    <name evidence="8" type="ORF">DB88DRAFT_496484</name>
</gene>
<dbReference type="Proteomes" id="UP001182556">
    <property type="component" value="Unassembled WGS sequence"/>
</dbReference>
<evidence type="ECO:0000259" key="6">
    <source>
        <dbReference type="Pfam" id="PF13086"/>
    </source>
</evidence>
<keyword evidence="3" id="KW-0943">RNA-mediated gene silencing</keyword>
<name>A0AAD9FQ81_PAPLA</name>
<evidence type="ECO:0000256" key="5">
    <source>
        <dbReference type="SAM" id="SignalP"/>
    </source>
</evidence>
<keyword evidence="8" id="KW-0378">Hydrolase</keyword>
<evidence type="ECO:0000256" key="4">
    <source>
        <dbReference type="SAM" id="MobiDB-lite"/>
    </source>
</evidence>
<dbReference type="EMBL" id="JAODAN010000009">
    <property type="protein sequence ID" value="KAK1921912.1"/>
    <property type="molecule type" value="Genomic_DNA"/>
</dbReference>
<dbReference type="InterPro" id="IPR041679">
    <property type="entry name" value="DNA2/NAM7-like_C"/>
</dbReference>
<evidence type="ECO:0000313" key="9">
    <source>
        <dbReference type="Proteomes" id="UP001182556"/>
    </source>
</evidence>
<dbReference type="Pfam" id="PF13086">
    <property type="entry name" value="AAA_11"/>
    <property type="match status" value="1"/>
</dbReference>
<dbReference type="AlphaFoldDB" id="A0AAD9FQ81"/>
<evidence type="ECO:0000256" key="3">
    <source>
        <dbReference type="ARBA" id="ARBA00023158"/>
    </source>
</evidence>
<proteinExistence type="predicted"/>
<organism evidence="8 9">
    <name type="scientific">Papiliotrema laurentii</name>
    <name type="common">Cryptococcus laurentii</name>
    <dbReference type="NCBI Taxonomy" id="5418"/>
    <lineage>
        <taxon>Eukaryota</taxon>
        <taxon>Fungi</taxon>
        <taxon>Dikarya</taxon>
        <taxon>Basidiomycota</taxon>
        <taxon>Agaricomycotina</taxon>
        <taxon>Tremellomycetes</taxon>
        <taxon>Tremellales</taxon>
        <taxon>Rhynchogastremaceae</taxon>
        <taxon>Papiliotrema</taxon>
    </lineage>
</organism>
<dbReference type="InterPro" id="IPR047187">
    <property type="entry name" value="SF1_C_Upf1"/>
</dbReference>
<feature type="region of interest" description="Disordered" evidence="4">
    <location>
        <begin position="42"/>
        <end position="94"/>
    </location>
</feature>
<feature type="domain" description="DNA2/NAM7 helicase-like C-terminal" evidence="7">
    <location>
        <begin position="634"/>
        <end position="824"/>
    </location>
</feature>
<dbReference type="InterPro" id="IPR027417">
    <property type="entry name" value="P-loop_NTPase"/>
</dbReference>
<feature type="domain" description="DNA2/NAM7 helicase helicase" evidence="6">
    <location>
        <begin position="381"/>
        <end position="452"/>
    </location>
</feature>
<dbReference type="InterPro" id="IPR041677">
    <property type="entry name" value="DNA2/NAM7_AAA_11"/>
</dbReference>
<feature type="compositionally biased region" description="Low complexity" evidence="4">
    <location>
        <begin position="57"/>
        <end position="71"/>
    </location>
</feature>
<dbReference type="PANTHER" id="PTHR45418:SF5">
    <property type="entry name" value="BRCA2-INTERACTING PROTEIN-LIKE-RELATED"/>
    <property type="match status" value="1"/>
</dbReference>
<feature type="signal peptide" evidence="5">
    <location>
        <begin position="1"/>
        <end position="16"/>
    </location>
</feature>
<dbReference type="CDD" id="cd18808">
    <property type="entry name" value="SF1_C_Upf1"/>
    <property type="match status" value="1"/>
</dbReference>
<evidence type="ECO:0000256" key="1">
    <source>
        <dbReference type="ARBA" id="ARBA00004496"/>
    </source>
</evidence>
<dbReference type="Pfam" id="PF13087">
    <property type="entry name" value="AAA_12"/>
    <property type="match status" value="1"/>
</dbReference>
<evidence type="ECO:0000259" key="7">
    <source>
        <dbReference type="Pfam" id="PF13087"/>
    </source>
</evidence>
<protein>
    <submittedName>
        <fullName evidence="8">P-loop containing nucleoside triphosphate hydrolase protein</fullName>
    </submittedName>
</protein>
<dbReference type="GO" id="GO:0031047">
    <property type="term" value="P:regulatory ncRNA-mediated gene silencing"/>
    <property type="evidence" value="ECO:0007669"/>
    <property type="project" value="UniProtKB-KW"/>
</dbReference>
<reference evidence="8" key="1">
    <citation type="submission" date="2023-02" db="EMBL/GenBank/DDBJ databases">
        <title>Identification and recombinant expression of a fungal hydrolase from Papiliotrema laurentii that hydrolyzes apple cutin and clears colloidal polyester polyurethane.</title>
        <authorList>
            <consortium name="DOE Joint Genome Institute"/>
            <person name="Roman V.A."/>
            <person name="Bojanowski C."/>
            <person name="Crable B.R."/>
            <person name="Wagner D.N."/>
            <person name="Hung C.S."/>
            <person name="Nadeau L.J."/>
            <person name="Schratz L."/>
            <person name="Haridas S."/>
            <person name="Pangilinan J."/>
            <person name="Lipzen A."/>
            <person name="Na H."/>
            <person name="Yan M."/>
            <person name="Ng V."/>
            <person name="Grigoriev I.V."/>
            <person name="Spatafora J.W."/>
            <person name="Barlow D."/>
            <person name="Biffinger J."/>
            <person name="Kelley-Loughnane N."/>
            <person name="Varaljay V.A."/>
            <person name="Crookes-Goodson W.J."/>
        </authorList>
    </citation>
    <scope>NUCLEOTIDE SEQUENCE</scope>
    <source>
        <strain evidence="8">5307AH</strain>
    </source>
</reference>
<accession>A0AAD9FQ81</accession>